<keyword evidence="8" id="KW-0378">Hydrolase</keyword>
<comment type="subcellular location">
    <subcellularLocation>
        <location evidence="2">Cytoplasm</location>
    </subcellularLocation>
    <subcellularLocation>
        <location evidence="1">Endomembrane system</location>
        <topology evidence="1">Peripheral membrane protein</topology>
    </subcellularLocation>
</comment>
<feature type="binding site" evidence="14">
    <location>
        <begin position="369"/>
        <end position="375"/>
    </location>
    <ligand>
        <name>substrate</name>
    </ligand>
</feature>
<feature type="domain" description="Tyrosine specific protein phosphatases" evidence="16">
    <location>
        <begin position="339"/>
        <end position="400"/>
    </location>
</feature>
<dbReference type="InterPro" id="IPR000387">
    <property type="entry name" value="Tyr_Pase_dom"/>
</dbReference>
<dbReference type="FunFam" id="2.30.29.30:FF:000135">
    <property type="entry name" value="Myotubularin related protein 6"/>
    <property type="match status" value="1"/>
</dbReference>
<keyword evidence="11" id="KW-0472">Membrane</keyword>
<dbReference type="SUPFAM" id="SSF50729">
    <property type="entry name" value="PH domain-like"/>
    <property type="match status" value="1"/>
</dbReference>
<sequence>MEASAVGGMERRGSVYERIRCWLLTQPAAHDLDHFKGEPIGKKVEGVRMLDRFNVKKSFVGVLYLTATHLIFVDPESKKETWILHMHILSAEKMPLTTMGSPLQIRCKTFLSVTFVLPKERDCQEIYTTLQQLSKPVQLEDLYCFDYTASTEEVQKHVGWNFFDLQAEFQRMRVPNDAWSLTLLNKDYELCDTYPRYLFVPAAASTTVLMGSSSFRSKGRLPVLSYLHTNKAAICRCSQPLSGFSARCMEDEQMLNCILKANPNSKFMYVVDTRPKINAMANRAAGKGYENENFYENIKFQFIGIENIHIMRNSLQKLLEACEQKGPTMNNFLSAIEASGWLRHIKAVLDTSNVIVQAVQEGVSVVVHCSDGWDRTAQVCSLASLFLDPFHRTLQGFQALIEREWLAFGHKFVDRCGFLAGDQKEVSPIFTQFLECVWQLTNQYPCTFQFNERFLLALHDHVQSCQFGTFIGNCEKDRLDLRLHERTYSLWGYIANHMNEYMNPLYAAEENTDVLVPNLAPQNIRFWRGMYCRFESGVHPREVMSDMLLALCDHSSSLEDHIRLLTKRIDSLKSKIDSKKKSGETKVEEKIEDCVDNKTSYDKEISEQDEDVFKDEKVNSLVTVEQLASELKSVAVEWKTLRNVRECNCSTPFDHFSRKCHCWRCGEVFCTRCIDKHTALPGHDSQRAVPVCRMCYKELRRTFSIDSA</sequence>
<evidence type="ECO:0000256" key="7">
    <source>
        <dbReference type="ARBA" id="ARBA00022771"/>
    </source>
</evidence>
<evidence type="ECO:0000259" key="17">
    <source>
        <dbReference type="PROSITE" id="PS50178"/>
    </source>
</evidence>
<dbReference type="GO" id="GO:0008270">
    <property type="term" value="F:zinc ion binding"/>
    <property type="evidence" value="ECO:0007669"/>
    <property type="project" value="UniProtKB-KW"/>
</dbReference>
<organism evidence="19 20">
    <name type="scientific">Cloeon dipterum</name>
    <dbReference type="NCBI Taxonomy" id="197152"/>
    <lineage>
        <taxon>Eukaryota</taxon>
        <taxon>Metazoa</taxon>
        <taxon>Ecdysozoa</taxon>
        <taxon>Arthropoda</taxon>
        <taxon>Hexapoda</taxon>
        <taxon>Insecta</taxon>
        <taxon>Pterygota</taxon>
        <taxon>Palaeoptera</taxon>
        <taxon>Ephemeroptera</taxon>
        <taxon>Pisciforma</taxon>
        <taxon>Baetidae</taxon>
        <taxon>Cloeon</taxon>
    </lineage>
</organism>
<evidence type="ECO:0000256" key="4">
    <source>
        <dbReference type="ARBA" id="ARBA00012903"/>
    </source>
</evidence>
<dbReference type="InterPro" id="IPR017455">
    <property type="entry name" value="Znf_FYVE-rel"/>
</dbReference>
<feature type="active site" description="Phosphocysteine intermediate" evidence="13">
    <location>
        <position position="369"/>
    </location>
</feature>
<evidence type="ECO:0000256" key="2">
    <source>
        <dbReference type="ARBA" id="ARBA00004496"/>
    </source>
</evidence>
<dbReference type="CDD" id="cd15738">
    <property type="entry name" value="FYVE_MTMR_unchar"/>
    <property type="match status" value="1"/>
</dbReference>
<evidence type="ECO:0000256" key="3">
    <source>
        <dbReference type="ARBA" id="ARBA00007471"/>
    </source>
</evidence>
<dbReference type="InterPro" id="IPR003595">
    <property type="entry name" value="Tyr_Pase_cat"/>
</dbReference>
<dbReference type="PROSITE" id="PS51339">
    <property type="entry name" value="PPASE_MYOTUBULARIN"/>
    <property type="match status" value="1"/>
</dbReference>
<dbReference type="Pfam" id="PF21098">
    <property type="entry name" value="PH-GRAM_MTMR6-like"/>
    <property type="match status" value="1"/>
</dbReference>
<dbReference type="InterPro" id="IPR029021">
    <property type="entry name" value="Prot-tyrosine_phosphatase-like"/>
</dbReference>
<dbReference type="GO" id="GO:0046856">
    <property type="term" value="P:phosphatidylinositol dephosphorylation"/>
    <property type="evidence" value="ECO:0007669"/>
    <property type="project" value="TreeGrafter"/>
</dbReference>
<dbReference type="CDD" id="cd13210">
    <property type="entry name" value="PH-GRAM_MTMR6-like"/>
    <property type="match status" value="1"/>
</dbReference>
<dbReference type="EMBL" id="CADEPI010000062">
    <property type="protein sequence ID" value="CAB3371533.1"/>
    <property type="molecule type" value="Genomic_DNA"/>
</dbReference>
<evidence type="ECO:0000256" key="15">
    <source>
        <dbReference type="PROSITE-ProRule" id="PRU00091"/>
    </source>
</evidence>
<evidence type="ECO:0000259" key="16">
    <source>
        <dbReference type="PROSITE" id="PS50056"/>
    </source>
</evidence>
<dbReference type="CDD" id="cd14532">
    <property type="entry name" value="PTP-MTMR6-like"/>
    <property type="match status" value="1"/>
</dbReference>
<dbReference type="InterPro" id="IPR010569">
    <property type="entry name" value="Myotubularin-like_Pase_dom"/>
</dbReference>
<accession>A0A8S1D191</accession>
<evidence type="ECO:0000256" key="5">
    <source>
        <dbReference type="ARBA" id="ARBA00022490"/>
    </source>
</evidence>
<dbReference type="GO" id="GO:0012505">
    <property type="term" value="C:endomembrane system"/>
    <property type="evidence" value="ECO:0007669"/>
    <property type="project" value="UniProtKB-SubCell"/>
</dbReference>
<comment type="similarity">
    <text evidence="3">Belongs to the protein-tyrosine phosphatase family. Non-receptor class myotubularin subfamily.</text>
</comment>
<dbReference type="PROSITE" id="PS50056">
    <property type="entry name" value="TYR_PHOSPHATASE_2"/>
    <property type="match status" value="1"/>
</dbReference>
<dbReference type="InterPro" id="IPR011993">
    <property type="entry name" value="PH-like_dom_sf"/>
</dbReference>
<keyword evidence="9" id="KW-0862">Zinc</keyword>
<dbReference type="GO" id="GO:0005737">
    <property type="term" value="C:cytoplasm"/>
    <property type="evidence" value="ECO:0007669"/>
    <property type="project" value="UniProtKB-SubCell"/>
</dbReference>
<dbReference type="PANTHER" id="PTHR10807:SF8">
    <property type="entry name" value="PHOSPHATIDYLINOSITOL-3-PHOSPHATE PHOSPHATASE"/>
    <property type="match status" value="1"/>
</dbReference>
<protein>
    <recommendedName>
        <fullName evidence="4">phosphatidylinositol-3,5-bisphosphate 3-phosphatase</fullName>
        <ecNumber evidence="4">3.1.3.95</ecNumber>
    </recommendedName>
    <alternativeName>
        <fullName evidence="12">Phosphatidylinositol-3,5-bisphosphate 3-phosphatase</fullName>
    </alternativeName>
</protein>
<evidence type="ECO:0000256" key="8">
    <source>
        <dbReference type="ARBA" id="ARBA00022801"/>
    </source>
</evidence>
<gene>
    <name evidence="19" type="ORF">CLODIP_2_CD13593</name>
</gene>
<dbReference type="Proteomes" id="UP000494165">
    <property type="component" value="Unassembled WGS sequence"/>
</dbReference>
<proteinExistence type="inferred from homology"/>
<evidence type="ECO:0000313" key="19">
    <source>
        <dbReference type="EMBL" id="CAB3371533.1"/>
    </source>
</evidence>
<feature type="binding site" evidence="14">
    <location>
        <begin position="307"/>
        <end position="308"/>
    </location>
    <ligand>
        <name>substrate</name>
    </ligand>
</feature>
<dbReference type="EC" id="3.1.3.95" evidence="4"/>
<dbReference type="OrthoDB" id="271628at2759"/>
<dbReference type="InterPro" id="IPR048994">
    <property type="entry name" value="PH-GRAM_MTMR6-9"/>
</dbReference>
<keyword evidence="10" id="KW-0443">Lipid metabolism</keyword>
<keyword evidence="6" id="KW-0479">Metal-binding</keyword>
<dbReference type="InterPro" id="IPR000306">
    <property type="entry name" value="Znf_FYVE"/>
</dbReference>
<dbReference type="InterPro" id="IPR013083">
    <property type="entry name" value="Znf_RING/FYVE/PHD"/>
</dbReference>
<dbReference type="PROSITE" id="PS50178">
    <property type="entry name" value="ZF_FYVE"/>
    <property type="match status" value="1"/>
</dbReference>
<evidence type="ECO:0000256" key="13">
    <source>
        <dbReference type="PIRSR" id="PIRSR630564-1"/>
    </source>
</evidence>
<dbReference type="InterPro" id="IPR016130">
    <property type="entry name" value="Tyr_Pase_AS"/>
</dbReference>
<dbReference type="Pfam" id="PF06602">
    <property type="entry name" value="Myotub-related"/>
    <property type="match status" value="1"/>
</dbReference>
<dbReference type="PROSITE" id="PS00383">
    <property type="entry name" value="TYR_PHOSPHATASE_1"/>
    <property type="match status" value="1"/>
</dbReference>
<evidence type="ECO:0000259" key="18">
    <source>
        <dbReference type="PROSITE" id="PS51339"/>
    </source>
</evidence>
<evidence type="ECO:0000256" key="9">
    <source>
        <dbReference type="ARBA" id="ARBA00022833"/>
    </source>
</evidence>
<dbReference type="SMART" id="SM00404">
    <property type="entry name" value="PTPc_motif"/>
    <property type="match status" value="1"/>
</dbReference>
<dbReference type="Pfam" id="PF01363">
    <property type="entry name" value="FYVE"/>
    <property type="match status" value="1"/>
</dbReference>
<dbReference type="GO" id="GO:0004438">
    <property type="term" value="F:phosphatidylinositol-3-phosphate phosphatase activity"/>
    <property type="evidence" value="ECO:0007669"/>
    <property type="project" value="TreeGrafter"/>
</dbReference>
<evidence type="ECO:0000313" key="20">
    <source>
        <dbReference type="Proteomes" id="UP000494165"/>
    </source>
</evidence>
<keyword evidence="5" id="KW-0963">Cytoplasm</keyword>
<feature type="domain" description="FYVE-type" evidence="17">
    <location>
        <begin position="649"/>
        <end position="700"/>
    </location>
</feature>
<dbReference type="Gene3D" id="3.30.40.10">
    <property type="entry name" value="Zinc/RING finger domain, C3HC4 (zinc finger)"/>
    <property type="match status" value="1"/>
</dbReference>
<evidence type="ECO:0000256" key="1">
    <source>
        <dbReference type="ARBA" id="ARBA00004184"/>
    </source>
</evidence>
<dbReference type="AlphaFoldDB" id="A0A8S1D191"/>
<feature type="domain" description="Myotubularin phosphatase" evidence="18">
    <location>
        <begin position="159"/>
        <end position="531"/>
    </location>
</feature>
<dbReference type="PANTHER" id="PTHR10807">
    <property type="entry name" value="MYOTUBULARIN-RELATED"/>
    <property type="match status" value="1"/>
</dbReference>
<dbReference type="GO" id="GO:0052629">
    <property type="term" value="F:phosphatidylinositol-3,5-bisphosphate 3-phosphatase activity"/>
    <property type="evidence" value="ECO:0007669"/>
    <property type="project" value="UniProtKB-EC"/>
</dbReference>
<evidence type="ECO:0000256" key="11">
    <source>
        <dbReference type="ARBA" id="ARBA00023136"/>
    </source>
</evidence>
<dbReference type="SMART" id="SM00064">
    <property type="entry name" value="FYVE"/>
    <property type="match status" value="1"/>
</dbReference>
<reference evidence="19 20" key="1">
    <citation type="submission" date="2020-04" db="EMBL/GenBank/DDBJ databases">
        <authorList>
            <person name="Alioto T."/>
            <person name="Alioto T."/>
            <person name="Gomez Garrido J."/>
        </authorList>
    </citation>
    <scope>NUCLEOTIDE SEQUENCE [LARGE SCALE GENOMIC DNA]</scope>
</reference>
<dbReference type="SUPFAM" id="SSF57903">
    <property type="entry name" value="FYVE/PHD zinc finger"/>
    <property type="match status" value="1"/>
</dbReference>
<dbReference type="SUPFAM" id="SSF52799">
    <property type="entry name" value="(Phosphotyrosine protein) phosphatases II"/>
    <property type="match status" value="1"/>
</dbReference>
<dbReference type="Gene3D" id="2.30.29.30">
    <property type="entry name" value="Pleckstrin-homology domain (PH domain)/Phosphotyrosine-binding domain (PTB)"/>
    <property type="match status" value="1"/>
</dbReference>
<keyword evidence="7 15" id="KW-0863">Zinc-finger</keyword>
<evidence type="ECO:0000256" key="10">
    <source>
        <dbReference type="ARBA" id="ARBA00023098"/>
    </source>
</evidence>
<dbReference type="InterPro" id="IPR030564">
    <property type="entry name" value="Myotubularin"/>
</dbReference>
<dbReference type="InterPro" id="IPR011011">
    <property type="entry name" value="Znf_FYVE_PHD"/>
</dbReference>
<evidence type="ECO:0000256" key="14">
    <source>
        <dbReference type="PIRSR" id="PIRSR630564-2"/>
    </source>
</evidence>
<evidence type="ECO:0000256" key="6">
    <source>
        <dbReference type="ARBA" id="ARBA00022723"/>
    </source>
</evidence>
<name>A0A8S1D191_9INSE</name>
<evidence type="ECO:0000256" key="12">
    <source>
        <dbReference type="ARBA" id="ARBA00032571"/>
    </source>
</evidence>
<comment type="caution">
    <text evidence="19">The sequence shown here is derived from an EMBL/GenBank/DDBJ whole genome shotgun (WGS) entry which is preliminary data.</text>
</comment>
<keyword evidence="20" id="KW-1185">Reference proteome</keyword>